<accession>A0ABQ6LWR1</accession>
<evidence type="ECO:0000313" key="2">
    <source>
        <dbReference type="EMBL" id="GMG86535.1"/>
    </source>
</evidence>
<dbReference type="Pfam" id="PF13181">
    <property type="entry name" value="TPR_8"/>
    <property type="match status" value="1"/>
</dbReference>
<dbReference type="InterPro" id="IPR011990">
    <property type="entry name" value="TPR-like_helical_dom_sf"/>
</dbReference>
<feature type="repeat" description="TPR" evidence="1">
    <location>
        <begin position="458"/>
        <end position="491"/>
    </location>
</feature>
<organism evidence="2 3">
    <name type="scientific">Biformimicrobium ophioploci</name>
    <dbReference type="NCBI Taxonomy" id="3036711"/>
    <lineage>
        <taxon>Bacteria</taxon>
        <taxon>Pseudomonadati</taxon>
        <taxon>Pseudomonadota</taxon>
        <taxon>Gammaproteobacteria</taxon>
        <taxon>Cellvibrionales</taxon>
        <taxon>Microbulbiferaceae</taxon>
        <taxon>Biformimicrobium</taxon>
    </lineage>
</organism>
<dbReference type="PROSITE" id="PS50005">
    <property type="entry name" value="TPR"/>
    <property type="match status" value="1"/>
</dbReference>
<gene>
    <name evidence="2" type="ORF">MNKW57_08560</name>
</gene>
<dbReference type="PANTHER" id="PTHR45588:SF1">
    <property type="entry name" value="WW DOMAIN-CONTAINING PROTEIN"/>
    <property type="match status" value="1"/>
</dbReference>
<dbReference type="Gene3D" id="1.25.40.10">
    <property type="entry name" value="Tetratricopeptide repeat domain"/>
    <property type="match status" value="2"/>
</dbReference>
<dbReference type="PANTHER" id="PTHR45588">
    <property type="entry name" value="TPR DOMAIN-CONTAINING PROTEIN"/>
    <property type="match status" value="1"/>
</dbReference>
<name>A0ABQ6LWR1_9GAMM</name>
<evidence type="ECO:0000313" key="3">
    <source>
        <dbReference type="Proteomes" id="UP001224392"/>
    </source>
</evidence>
<reference evidence="2 3" key="1">
    <citation type="submission" date="2023-04" db="EMBL/GenBank/DDBJ databases">
        <title>Marinobulbifer ophiurae gen. nov., sp. Nov., isolate from tissue of brittle star Ophioplocus japonicus.</title>
        <authorList>
            <person name="Kawano K."/>
            <person name="Sawayama S."/>
            <person name="Nakagawa S."/>
        </authorList>
    </citation>
    <scope>NUCLEOTIDE SEQUENCE [LARGE SCALE GENOMIC DNA]</scope>
    <source>
        <strain evidence="2 3">NKW57</strain>
    </source>
</reference>
<dbReference type="SMART" id="SM00028">
    <property type="entry name" value="TPR"/>
    <property type="match status" value="3"/>
</dbReference>
<dbReference type="InterPro" id="IPR019734">
    <property type="entry name" value="TPR_rpt"/>
</dbReference>
<protein>
    <recommendedName>
        <fullName evidence="4">Tetratricopeptide repeat protein</fullName>
    </recommendedName>
</protein>
<keyword evidence="1" id="KW-0802">TPR repeat</keyword>
<keyword evidence="3" id="KW-1185">Reference proteome</keyword>
<sequence>MKVDADLLARAKAPLLDGLGNFTHPITTSDPAAQRYFDQGMIMAAGFNHAESVRAFQAAQRLDPNCAMCFWGEAMATGPNINVTSKGKAVMQPDDRVRAHKAITRAQELASSATAKERDYIAAQTVRYNGDIETDRDPLDRAYAAAMRELAAKYPDDDNAQAMFAEALMNTMPWDYWLDGENPKPETAEVILTLENVIARNPRHPLSLHLYIHAVEASSRPERAEAAADTLADLVPGSGHLVHMPAHIYWRVGRYHDASEANVRAARVDEDYIAQCNAQGFYPALYYPHNIHFLWASASMEGRSEVAIEAGEKVAANVRMEQIEQYPAVEFFQTIPLLSLVRFARWDDILSRPQPPEALEYSNAIWRYARAVALSRQGKLDAARAEIEAMQPLMENDAIYFLDGNDYPASQILSIAQLLAQGELAQAEENWDEAIAALEKAVALQDALPYMEPPFWYYPSRQSLGHALLQKGAFEKAEAVYRKDLEQYPRNGWSLKGLALALRGQDKNAEAADVENRFDKLWSRADVKLSSSVL</sequence>
<dbReference type="EMBL" id="BSYJ01000002">
    <property type="protein sequence ID" value="GMG86535.1"/>
    <property type="molecule type" value="Genomic_DNA"/>
</dbReference>
<comment type="caution">
    <text evidence="2">The sequence shown here is derived from an EMBL/GenBank/DDBJ whole genome shotgun (WGS) entry which is preliminary data.</text>
</comment>
<proteinExistence type="predicted"/>
<evidence type="ECO:0000256" key="1">
    <source>
        <dbReference type="PROSITE-ProRule" id="PRU00339"/>
    </source>
</evidence>
<dbReference type="Proteomes" id="UP001224392">
    <property type="component" value="Unassembled WGS sequence"/>
</dbReference>
<evidence type="ECO:0008006" key="4">
    <source>
        <dbReference type="Google" id="ProtNLM"/>
    </source>
</evidence>
<dbReference type="SUPFAM" id="SSF48452">
    <property type="entry name" value="TPR-like"/>
    <property type="match status" value="2"/>
</dbReference>